<dbReference type="NCBIfam" id="TIGR04183">
    <property type="entry name" value="Por_Secre_tail"/>
    <property type="match status" value="1"/>
</dbReference>
<dbReference type="InterPro" id="IPR003599">
    <property type="entry name" value="Ig_sub"/>
</dbReference>
<dbReference type="EMBL" id="VHIQ01000009">
    <property type="protein sequence ID" value="TPV31393.1"/>
    <property type="molecule type" value="Genomic_DNA"/>
</dbReference>
<dbReference type="SMART" id="SM00409">
    <property type="entry name" value="IG"/>
    <property type="match status" value="2"/>
</dbReference>
<dbReference type="Proteomes" id="UP000317332">
    <property type="component" value="Unassembled WGS sequence"/>
</dbReference>
<dbReference type="PANTHER" id="PTHR24273">
    <property type="entry name" value="FI04643P-RELATED"/>
    <property type="match status" value="1"/>
</dbReference>
<evidence type="ECO:0000259" key="4">
    <source>
        <dbReference type="PROSITE" id="PS50825"/>
    </source>
</evidence>
<dbReference type="Pfam" id="PF02494">
    <property type="entry name" value="HYR"/>
    <property type="match status" value="2"/>
</dbReference>
<comment type="caution">
    <text evidence="5">The sequence shown here is derived from an EMBL/GenBank/DDBJ whole genome shotgun (WGS) entry which is preliminary data.</text>
</comment>
<dbReference type="PANTHER" id="PTHR24273:SF32">
    <property type="entry name" value="HYALIN"/>
    <property type="match status" value="1"/>
</dbReference>
<dbReference type="InterPro" id="IPR001791">
    <property type="entry name" value="Laminin_G"/>
</dbReference>
<dbReference type="InterPro" id="IPR013320">
    <property type="entry name" value="ConA-like_dom_sf"/>
</dbReference>
<dbReference type="SUPFAM" id="SSF49313">
    <property type="entry name" value="Cadherin-like"/>
    <property type="match status" value="1"/>
</dbReference>
<keyword evidence="6" id="KW-1185">Reference proteome</keyword>
<dbReference type="GO" id="GO:0016020">
    <property type="term" value="C:membrane"/>
    <property type="evidence" value="ECO:0007669"/>
    <property type="project" value="InterPro"/>
</dbReference>
<keyword evidence="3" id="KW-1015">Disulfide bond</keyword>
<sequence>TDNCEGTITATTTNPLTYSVQGTYTITWTYNDGNGNTSTQTQIVIVDDITPPTITCPGDITAQTSDDGTGNCTTTVNLGNPTVSDNCTPNNALTITNDAPATFPIGLTVVTWTVEDAAGNTSTCTQNVTVTDDERPTWTNSPNNLNRTVNCDDATALANAQALFPVATDNCDTDLSNIVKVGGAFVSTDATCPQNGTYTNTWTVTDDSGNVSSVYTQIITVLDTNPQLTGSASDYFAECDGAGNISELNAWLANNGGATASDGCGTINWTNNFDVNNFVNACGSTREIEVTFTAADECGNEVQSIAAFIIEDSTAPQITQQPIDVVFECDGSGNINDLNNWLNTNGGAVASDTCSGVTWTNDYDANNFISYCGSTGLVTVIFTATDACGNNVATESANFLIEDNTAPDTSDPAPLSIDCLSDLPAPDTSIVSATDSCSTPTVTFTSESDNGGNGTLGNPLIINRIYNVSDGCNNVQVTHTITIEDNEAPVITCPADITETADNGECSASITISNPTATDNCSTTFTYNGTRSDNAALNAPFPVGETIITWTATDEANNISDSCEQRIIVTDNELPNAVCRDFTIQLDATGIATITAADIDNGSSDNCGINTIDLDISTFTCADVGDNTVTLTVTDVNNNVATCTATVTVTDGSENADISIDATETTFCEQATVTFTALPFNEGSNATYQWYVNGTAVSGETGITYTTSNELANGDAITVEMTSTYNSCVRTITSNPLTVTVNDARDVSFNITASATSICDGELVTFSVNPNAIINGGASPQFQWQIDGANVTGATNATFSTSTLINGQIVSLLVTSQVPCANPVPAPSTNSFTMVVNPAPSISTTSGSVCAENQSSFDLSTAVTNPDGGTLTYYLNESDANSGNNALGSSVVSPLNPTTYWVRTQLPAGCFATGSINVTIDPLPAVNAGPNQDICAGDSYDLGSNATGTNLTYYNNATDAASGTNPINALVSPASTSTYYVRSENVTGCYNIDNVVITVNPILTPSVSITSSDTDGNICAGDQVTFTATPVNGGASPSYQWQIDGSNIGGNSATFATSSLTDGQTVTVIMTTSEVCTSSATATSNGISHQVFLNAPIAVEISNPGIICPPVNNVTYSVPNDSNVLNYVWTVPSTGVILVSGQGTNEITVNYTNPLPNGNSIQVTRSNPCGSITNTLDVNIGVNVQVDAGDDLFVCENTTSINLNASVIGINNRNNLTWTANPNVGSFAFQGNSLNGFLNGTYNIPSNFTGESITLTLTATTRGQCSGSISDEMVIYILPDPTASIAIIDSPICTGDTSTLEITATPNTTVAYTINGGATQTVNVGGSGTTTITTANLTANTTYQLISVAHQNNTSCSQALSDSATIIVTPDDTISTTDANNQTVCVNTSISDVVYTIGGGANGATITGLPNGLSFDATTLTISGTPTENGVFNYTVTTTGSCDSATATGTITVNTDDTISSPANNIQSVCDNESITNIVYNIGGGATNATVTDLPPGVSGTFNNGIFTISGTPTQAGTYDYTVTTNGICLPADATGTITVNPGATLNTPDNKDQIICSSSSIDDIVYLIGGGGTGATVTGLPAGLTSQYNAGEFTITGTSTQIGTFNYTVTTTGGGCGQASVSGQITIKEAITITTQPSNVGVCNNTDTSLSVVAIGDDLTFQWYKNGVPVAGATSNVLNFQPATISDSGSYYAEITGYSSCDVLVSNTVTLNVNQLVTITNQPDDLDLCEGSTATFTVAASGSIAQYQWRKNGVNISGANSATLSLSNISPADIGNYDVVITGTGATCPDVISNTASLNVTLQPSATLSYDNNEYCKSFAGITAPNLTGANNYLGGTFSAPAGLAINATTGEITPSSSTAGTYTVTYTMPASACPITPVTTSVTISDVTVGGSALGYLDSETVSDSRSVLTVCHLGDGTINLSGATGTVNTWQFSTDGGITWIDIANTNDLTSIPFIDITETTVFRAEVESGNCGVEYSSRVILNVIPPDVKPDPVVVSATEICLNEEVTITAQSGLGTGLGLEDGGGEFSTGQLNTQDPDGWLVDGNPGGWTANANNTKASNNWSGSNPQTFGGIRYDSGATNGDRKFGIVNGPADADGFVLETPIFNTFGLTVFEFQMDQAWNLLAGDRIRIELSLDGGENYTVTLQDIFGPASSGNHDNFGLNHFVFTEDINGNSLESYLGQGNLRIRFTYEGTQPTSSWAVDNIQFEVNEADNGVEWTNEAGEVVSTSNTTIITPPTPGTHIYGVTSLVNGCRSQGDDGTVWVEIQANYAYAGVDQTIPQTDCGNNTVTLNAYDNTLNSEQNFLNGAYPTYDPAVPFANQPGTGIGGTWSIVSGPTSTCGTGQFISNNPVYTANPEEDPRATFTGESGEYILSWSVGNCEDTITINLTSCDNVNFDGINDHVTFNNNYDLNSAFSIELWVKSGLNNNNIQTLFSKRNADNLINGYDLRLRNRRISFNWNSGGSIVSPFNINDDRWYHVAVTFDSSNYNLYIDGILVESESGTAPLANNNRSILGAMDRNGQPTHYFRGWMDEFRIWNKALSVEHIRQMMNQEIDGAGGDVVGTELNMKIYGPDNNLDGTEDNVLAWGDLLGYYRMDDLGCGYLYPYGGIGVNGKLRNINSPQPNSAPLPYISVRDGDWMDRTITTPWLYGDTVWSYPNSNGVNGQPIDWNIVRTDNNISSDNKDIKVLGLLVNSGTLTMADPGTAMDETNDGQMLLVTHYLRLNGKIDLVGESQLIQKRYDINQFNESVLDVASSGFIERDQQGTTNLFNYNYWGSPVGAINTSTNNTAFSIESILRDGTDSANPGPIGWTTSYDATGSTNPITLSSRWLYAYENYAINTYAAWRPLGTTGTLNAGLGFTMKGSGVGNPIADTQNYVFVGKPNNGDISNLITHGNQSLVGNPYPSAIDAFEFIRDNIQGGNSGSTESITGTLYFWEHYKSNITHILSLYEGGYGVLNLTGGLPTVIPDFISGAGESTKTPGQYIPVGQGFFVESSGLGTNPNNVRFKNSQRVYEKEDGNTSVFFRSSNVAEEENNDEEIKRIRFLFNSHNDGFNRPLLLGFTPNNEATDGFDYGYDARANDNYANDMAFLIEGERYVIQGVGQFDNSKMYPLSINLSKSGTFEISITEFENFGTNPNVYIYDALLGNYFLINDNNFVMTLDTGTYNDRFFVAFRDDSTLDIEDLESSELTVNYLKKSEDIYIRIPNEIVTKVKLVNLLGQSVQEWNQLETFYAENATYRIPVKEVSEGTYVVYIETENNTHSKKVIISY</sequence>
<gene>
    <name evidence="5" type="ORF">FJ651_15340</name>
</gene>
<dbReference type="InterPro" id="IPR026444">
    <property type="entry name" value="Secre_tail"/>
</dbReference>
<dbReference type="GO" id="GO:0004553">
    <property type="term" value="F:hydrolase activity, hydrolyzing O-glycosyl compounds"/>
    <property type="evidence" value="ECO:0007669"/>
    <property type="project" value="UniProtKB-ARBA"/>
</dbReference>
<protein>
    <submittedName>
        <fullName evidence="5">HYR domain-containing protein</fullName>
    </submittedName>
</protein>
<dbReference type="InterPro" id="IPR045829">
    <property type="entry name" value="PKD_6"/>
</dbReference>
<evidence type="ECO:0000256" key="2">
    <source>
        <dbReference type="ARBA" id="ARBA00022737"/>
    </source>
</evidence>
<dbReference type="Pfam" id="PF13385">
    <property type="entry name" value="Laminin_G_3"/>
    <property type="match status" value="1"/>
</dbReference>
<feature type="non-terminal residue" evidence="5">
    <location>
        <position position="1"/>
    </location>
</feature>
<keyword evidence="2" id="KW-0677">Repeat</keyword>
<dbReference type="SUPFAM" id="SSF49899">
    <property type="entry name" value="Concanavalin A-like lectins/glucanases"/>
    <property type="match status" value="1"/>
</dbReference>
<dbReference type="OrthoDB" id="2582440at2"/>
<dbReference type="SUPFAM" id="SSF48726">
    <property type="entry name" value="Immunoglobulin"/>
    <property type="match status" value="2"/>
</dbReference>
<evidence type="ECO:0000256" key="3">
    <source>
        <dbReference type="ARBA" id="ARBA00023157"/>
    </source>
</evidence>
<dbReference type="GO" id="GO:0005509">
    <property type="term" value="F:calcium ion binding"/>
    <property type="evidence" value="ECO:0007669"/>
    <property type="project" value="InterPro"/>
</dbReference>
<dbReference type="Pfam" id="PF05345">
    <property type="entry name" value="He_PIG"/>
    <property type="match status" value="1"/>
</dbReference>
<organism evidence="5 6">
    <name type="scientific">Paucihalobacter ruber</name>
    <dbReference type="NCBI Taxonomy" id="2567861"/>
    <lineage>
        <taxon>Bacteria</taxon>
        <taxon>Pseudomonadati</taxon>
        <taxon>Bacteroidota</taxon>
        <taxon>Flavobacteriia</taxon>
        <taxon>Flavobacteriales</taxon>
        <taxon>Flavobacteriaceae</taxon>
        <taxon>Paucihalobacter</taxon>
    </lineage>
</organism>
<dbReference type="CDD" id="cd00110">
    <property type="entry name" value="LamG"/>
    <property type="match status" value="1"/>
</dbReference>
<evidence type="ECO:0000313" key="6">
    <source>
        <dbReference type="Proteomes" id="UP000317332"/>
    </source>
</evidence>
<name>A0A506PC16_9FLAO</name>
<proteinExistence type="predicted"/>
<dbReference type="Gene3D" id="2.60.120.200">
    <property type="match status" value="1"/>
</dbReference>
<dbReference type="SMART" id="SM00282">
    <property type="entry name" value="LamG"/>
    <property type="match status" value="1"/>
</dbReference>
<dbReference type="Gene3D" id="2.60.40.10">
    <property type="entry name" value="Immunoglobulins"/>
    <property type="match status" value="8"/>
</dbReference>
<reference evidence="5 6" key="1">
    <citation type="submission" date="2019-06" db="EMBL/GenBank/DDBJ databases">
        <title>Flavobacteriaceae Paucihalobacterium erythroidium CWB-1, complete genome.</title>
        <authorList>
            <person name="Wu S."/>
        </authorList>
    </citation>
    <scope>NUCLEOTIDE SEQUENCE [LARGE SCALE GENOMIC DNA]</scope>
    <source>
        <strain evidence="5 6">CWB-1</strain>
    </source>
</reference>
<evidence type="ECO:0000313" key="5">
    <source>
        <dbReference type="EMBL" id="TPV31393.1"/>
    </source>
</evidence>
<dbReference type="GO" id="GO:0005975">
    <property type="term" value="P:carbohydrate metabolic process"/>
    <property type="evidence" value="ECO:0007669"/>
    <property type="project" value="UniProtKB-ARBA"/>
</dbReference>
<dbReference type="InterPro" id="IPR003410">
    <property type="entry name" value="HYR_dom"/>
</dbReference>
<feature type="domain" description="HYR" evidence="4">
    <location>
        <begin position="484"/>
        <end position="571"/>
    </location>
</feature>
<accession>A0A506PC16</accession>
<keyword evidence="1" id="KW-0732">Signal</keyword>
<dbReference type="InterPro" id="IPR006558">
    <property type="entry name" value="LamG-like"/>
</dbReference>
<feature type="domain" description="HYR" evidence="4">
    <location>
        <begin position="46"/>
        <end position="132"/>
    </location>
</feature>
<dbReference type="SMART" id="SM00560">
    <property type="entry name" value="LamGL"/>
    <property type="match status" value="1"/>
</dbReference>
<dbReference type="InterPro" id="IPR013783">
    <property type="entry name" value="Ig-like_fold"/>
</dbReference>
<dbReference type="PROSITE" id="PS50825">
    <property type="entry name" value="HYR"/>
    <property type="match status" value="2"/>
</dbReference>
<evidence type="ECO:0000256" key="1">
    <source>
        <dbReference type="ARBA" id="ARBA00022729"/>
    </source>
</evidence>
<dbReference type="InterPro" id="IPR015919">
    <property type="entry name" value="Cadherin-like_sf"/>
</dbReference>
<dbReference type="InterPro" id="IPR036179">
    <property type="entry name" value="Ig-like_dom_sf"/>
</dbReference>
<dbReference type="Pfam" id="PF19408">
    <property type="entry name" value="PKD_6"/>
    <property type="match status" value="1"/>
</dbReference>